<name>A0A3A6PZQ3_9EURY</name>
<dbReference type="Pfam" id="PF04107">
    <property type="entry name" value="GCS2"/>
    <property type="match status" value="1"/>
</dbReference>
<dbReference type="PANTHER" id="PTHR36510:SF3">
    <property type="entry name" value="CONSERVED PROTEIN"/>
    <property type="match status" value="1"/>
</dbReference>
<dbReference type="InterPro" id="IPR006336">
    <property type="entry name" value="GCS2"/>
</dbReference>
<dbReference type="OrthoDB" id="194541at2157"/>
<evidence type="ECO:0000313" key="1">
    <source>
        <dbReference type="EMBL" id="RJX49858.1"/>
    </source>
</evidence>
<dbReference type="SUPFAM" id="SSF55931">
    <property type="entry name" value="Glutamine synthetase/guanido kinase"/>
    <property type="match status" value="1"/>
</dbReference>
<comment type="caution">
    <text evidence="1">The sequence shown here is derived from an EMBL/GenBank/DDBJ whole genome shotgun (WGS) entry which is preliminary data.</text>
</comment>
<dbReference type="InterPro" id="IPR014746">
    <property type="entry name" value="Gln_synth/guanido_kin_cat_dom"/>
</dbReference>
<reference evidence="1 2" key="1">
    <citation type="submission" date="2018-06" db="EMBL/GenBank/DDBJ databases">
        <title>Halonotius sp. F13-13 a new haloarchaeeon isolated from a solar saltern from Isla Cristina, Huelva, Spain.</title>
        <authorList>
            <person name="Duran-Viseras A."/>
            <person name="Sanchez-Porro C."/>
            <person name="Ventosa A."/>
        </authorList>
    </citation>
    <scope>NUCLEOTIDE SEQUENCE [LARGE SCALE GENOMIC DNA]</scope>
    <source>
        <strain evidence="1 2">CECT 7525</strain>
    </source>
</reference>
<dbReference type="InterPro" id="IPR050141">
    <property type="entry name" value="GCL_type2/YbdK_subfam"/>
</dbReference>
<accession>A0A3A6PZQ3</accession>
<dbReference type="Gene3D" id="3.30.590.20">
    <property type="match status" value="1"/>
</dbReference>
<dbReference type="GO" id="GO:0016879">
    <property type="term" value="F:ligase activity, forming carbon-nitrogen bonds"/>
    <property type="evidence" value="ECO:0007669"/>
    <property type="project" value="TreeGrafter"/>
</dbReference>
<evidence type="ECO:0000313" key="2">
    <source>
        <dbReference type="Proteomes" id="UP000281564"/>
    </source>
</evidence>
<proteinExistence type="predicted"/>
<sequence length="535" mass="58408">MTDKQAHTAELVRRSLSPETAATFRERLAEQAEWLRTAISDGQFDNADFAVGLELEAYAVAVGDDAVSDDRQPAAVDEVGAGDTTHPQLASLPAAVFEEPAANKELGLHNIEINTEPALLSEAGLAAQADEIRERTAAARAAADDHDREIVLDAMWTIPPAEGAVAYLSATEKRGGVVFADNMRQYPRYVAIDNDALAHADGDKIPFSAPGVETAFPSILFESLATSIQPHLQIPTAEEVPAYYNTAIRTLGPVLALSANSPFLPAECYETADPAAVVDETPHELRIAVFEQSVNQTAHLKVRVPRDIDATSEIVDRVVNDDPYAPFLREWLADGDRETLADRLWEFTHKRGTYWRWLRCVVGGDHIDDANDTHSLRIEYRPIPTQPTVTDIIGLQALVVGGVRGLVAADHPLTTLPWAAAEESFYAAVADGIDAELAWVTANGEQTADSDAVFAELFEYARHGLELSGLSSDAIDDYLAPIEARVAAGLTPSAWKKQQVRERLADGDDFQNAIEGMQQEYIRRSRESDSFAEWL</sequence>
<dbReference type="PANTHER" id="PTHR36510">
    <property type="entry name" value="GLUTAMATE--CYSTEINE LIGASE 2-RELATED"/>
    <property type="match status" value="1"/>
</dbReference>
<dbReference type="Proteomes" id="UP000281564">
    <property type="component" value="Unassembled WGS sequence"/>
</dbReference>
<evidence type="ECO:0008006" key="3">
    <source>
        <dbReference type="Google" id="ProtNLM"/>
    </source>
</evidence>
<organism evidence="1 2">
    <name type="scientific">Halonotius pteroides</name>
    <dbReference type="NCBI Taxonomy" id="268735"/>
    <lineage>
        <taxon>Archaea</taxon>
        <taxon>Methanobacteriati</taxon>
        <taxon>Methanobacteriota</taxon>
        <taxon>Stenosarchaea group</taxon>
        <taxon>Halobacteria</taxon>
        <taxon>Halobacteriales</taxon>
        <taxon>Haloferacaceae</taxon>
        <taxon>Halonotius</taxon>
    </lineage>
</organism>
<protein>
    <recommendedName>
        <fullName evidence="3">Glutamate--cysteine ligase</fullName>
    </recommendedName>
</protein>
<dbReference type="EMBL" id="QMDW01000008">
    <property type="protein sequence ID" value="RJX49858.1"/>
    <property type="molecule type" value="Genomic_DNA"/>
</dbReference>
<dbReference type="RefSeq" id="WP_120084323.1">
    <property type="nucleotide sequence ID" value="NZ_QMDW01000008.1"/>
</dbReference>
<gene>
    <name evidence="1" type="ORF">DP106_07040</name>
</gene>
<keyword evidence="2" id="KW-1185">Reference proteome</keyword>
<dbReference type="AlphaFoldDB" id="A0A3A6PZQ3"/>